<feature type="transmembrane region" description="Helical" evidence="1">
    <location>
        <begin position="12"/>
        <end position="30"/>
    </location>
</feature>
<protein>
    <recommendedName>
        <fullName evidence="2">Heparan-alpha-glucosaminide N-acetyltransferase catalytic domain-containing protein</fullName>
    </recommendedName>
</protein>
<accession>A0A0W8FCC7</accession>
<feature type="transmembrane region" description="Helical" evidence="1">
    <location>
        <begin position="50"/>
        <end position="70"/>
    </location>
</feature>
<feature type="transmembrane region" description="Helical" evidence="1">
    <location>
        <begin position="114"/>
        <end position="132"/>
    </location>
</feature>
<dbReference type="EMBL" id="LNQE01001375">
    <property type="protein sequence ID" value="KUG18520.1"/>
    <property type="molecule type" value="Genomic_DNA"/>
</dbReference>
<dbReference type="Pfam" id="PF07786">
    <property type="entry name" value="HGSNAT_cat"/>
    <property type="match status" value="1"/>
</dbReference>
<feature type="domain" description="Heparan-alpha-glucosaminide N-acetyltransferase catalytic" evidence="2">
    <location>
        <begin position="9"/>
        <end position="235"/>
    </location>
</feature>
<sequence length="255" mass="29048">MDDRRTVCLWEVDFLRGLAIVMMVIFHLAYDLDFFRIHEIDLSGGFWFYLARFTASLFLLLVGISLTLSYSRAKLAGQRNQYPFRLLKRSLWIMSLALGITLVTYIVIGRGFIVFGILHLISISILLAYPLLRLGRMNLLLGLAAILLGLYIQELEVDFFWLIWLGLAPRSFTSLDYVPLLPWFGVVLMGMAGGALLYKDLGRRFPLPDISAWPPVRGLIFLGRNSLAIYILHQPLLLGLIYLAEGPSLFSFAWK</sequence>
<dbReference type="AlphaFoldDB" id="A0A0W8FCC7"/>
<evidence type="ECO:0000256" key="1">
    <source>
        <dbReference type="SAM" id="Phobius"/>
    </source>
</evidence>
<feature type="transmembrane region" description="Helical" evidence="1">
    <location>
        <begin position="91"/>
        <end position="108"/>
    </location>
</feature>
<feature type="transmembrane region" description="Helical" evidence="1">
    <location>
        <begin position="139"/>
        <end position="165"/>
    </location>
</feature>
<evidence type="ECO:0000259" key="2">
    <source>
        <dbReference type="Pfam" id="PF07786"/>
    </source>
</evidence>
<gene>
    <name evidence="3" type="ORF">ASZ90_011756</name>
</gene>
<keyword evidence="1" id="KW-1133">Transmembrane helix</keyword>
<feature type="transmembrane region" description="Helical" evidence="1">
    <location>
        <begin position="177"/>
        <end position="198"/>
    </location>
</feature>
<proteinExistence type="predicted"/>
<reference evidence="3" key="1">
    <citation type="journal article" date="2015" name="Proc. Natl. Acad. Sci. U.S.A.">
        <title>Networks of energetic and metabolic interactions define dynamics in microbial communities.</title>
        <authorList>
            <person name="Embree M."/>
            <person name="Liu J.K."/>
            <person name="Al-Bassam M.M."/>
            <person name="Zengler K."/>
        </authorList>
    </citation>
    <scope>NUCLEOTIDE SEQUENCE</scope>
</reference>
<organism evidence="3">
    <name type="scientific">hydrocarbon metagenome</name>
    <dbReference type="NCBI Taxonomy" id="938273"/>
    <lineage>
        <taxon>unclassified sequences</taxon>
        <taxon>metagenomes</taxon>
        <taxon>ecological metagenomes</taxon>
    </lineage>
</organism>
<evidence type="ECO:0000313" key="3">
    <source>
        <dbReference type="EMBL" id="KUG18520.1"/>
    </source>
</evidence>
<keyword evidence="1" id="KW-0472">Membrane</keyword>
<keyword evidence="1" id="KW-0812">Transmembrane</keyword>
<dbReference type="InterPro" id="IPR012429">
    <property type="entry name" value="HGSNAT_cat"/>
</dbReference>
<name>A0A0W8FCC7_9ZZZZ</name>
<comment type="caution">
    <text evidence="3">The sequence shown here is derived from an EMBL/GenBank/DDBJ whole genome shotgun (WGS) entry which is preliminary data.</text>
</comment>